<dbReference type="EMBL" id="JABBWK010000019">
    <property type="protein sequence ID" value="KAG1901939.1"/>
    <property type="molecule type" value="Genomic_DNA"/>
</dbReference>
<proteinExistence type="predicted"/>
<organism evidence="1 2">
    <name type="scientific">Suillus fuscotomentosus</name>
    <dbReference type="NCBI Taxonomy" id="1912939"/>
    <lineage>
        <taxon>Eukaryota</taxon>
        <taxon>Fungi</taxon>
        <taxon>Dikarya</taxon>
        <taxon>Basidiomycota</taxon>
        <taxon>Agaricomycotina</taxon>
        <taxon>Agaricomycetes</taxon>
        <taxon>Agaricomycetidae</taxon>
        <taxon>Boletales</taxon>
        <taxon>Suillineae</taxon>
        <taxon>Suillaceae</taxon>
        <taxon>Suillus</taxon>
    </lineage>
</organism>
<gene>
    <name evidence="1" type="ORF">F5891DRAFT_1186968</name>
</gene>
<dbReference type="Proteomes" id="UP001195769">
    <property type="component" value="Unassembled WGS sequence"/>
</dbReference>
<protein>
    <submittedName>
        <fullName evidence="1">Uncharacterized protein</fullName>
    </submittedName>
</protein>
<keyword evidence="2" id="KW-1185">Reference proteome</keyword>
<evidence type="ECO:0000313" key="2">
    <source>
        <dbReference type="Proteomes" id="UP001195769"/>
    </source>
</evidence>
<comment type="caution">
    <text evidence="1">The sequence shown here is derived from an EMBL/GenBank/DDBJ whole genome shotgun (WGS) entry which is preliminary data.</text>
</comment>
<dbReference type="GeneID" id="64661061"/>
<name>A0AAD4EBI7_9AGAM</name>
<evidence type="ECO:0000313" key="1">
    <source>
        <dbReference type="EMBL" id="KAG1901939.1"/>
    </source>
</evidence>
<dbReference type="AlphaFoldDB" id="A0AAD4EBI7"/>
<accession>A0AAD4EBI7</accession>
<sequence length="278" mass="30997">MAVRHKSELKKKKLHLSFGFSSIEHISLSEPSQDIEDNSFLEADATRKVSASSGKMNSYQDFLTARKSLLVWSPAILGARVRFSALLGRFPYLLHRSEPNQATETQQPPVPSESRSRVFFDRLSSLLRSPPNTDEISGHSQLPMLSRLSPRVLLGDLSKPFSRSRIYVNEATKHRQSQTLQRSRSGALIGPLSSLFRSPPNVDEAIELQCCSGPTTSHLSPHVDDVAAMRDREVLVVARRPETASEIARRVKHPKPWVRVVFFLCCVSPGTDDATPTT</sequence>
<reference evidence="1" key="1">
    <citation type="journal article" date="2020" name="New Phytol.">
        <title>Comparative genomics reveals dynamic genome evolution in host specialist ectomycorrhizal fungi.</title>
        <authorList>
            <person name="Lofgren L.A."/>
            <person name="Nguyen N.H."/>
            <person name="Vilgalys R."/>
            <person name="Ruytinx J."/>
            <person name="Liao H.L."/>
            <person name="Branco S."/>
            <person name="Kuo A."/>
            <person name="LaButti K."/>
            <person name="Lipzen A."/>
            <person name="Andreopoulos W."/>
            <person name="Pangilinan J."/>
            <person name="Riley R."/>
            <person name="Hundley H."/>
            <person name="Na H."/>
            <person name="Barry K."/>
            <person name="Grigoriev I.V."/>
            <person name="Stajich J.E."/>
            <person name="Kennedy P.G."/>
        </authorList>
    </citation>
    <scope>NUCLEOTIDE SEQUENCE</scope>
    <source>
        <strain evidence="1">FC203</strain>
    </source>
</reference>
<dbReference type="RefSeq" id="XP_041227514.1">
    <property type="nucleotide sequence ID" value="XM_041366763.1"/>
</dbReference>